<dbReference type="GO" id="GO:0004672">
    <property type="term" value="F:protein kinase activity"/>
    <property type="evidence" value="ECO:0007669"/>
    <property type="project" value="InterPro"/>
</dbReference>
<gene>
    <name evidence="2" type="ORF">AALO_G00103940</name>
</gene>
<dbReference type="SMART" id="SM00220">
    <property type="entry name" value="S_TKc"/>
    <property type="match status" value="1"/>
</dbReference>
<dbReference type="PANTHER" id="PTHR48011:SF84">
    <property type="entry name" value="KINASE, PUTATIVE-RELATED"/>
    <property type="match status" value="1"/>
</dbReference>
<dbReference type="InterPro" id="IPR000719">
    <property type="entry name" value="Prot_kinase_dom"/>
</dbReference>
<sequence>MTGIPKGEGPGLLKAQLAHCSNQRAYLPSDNMAKAKMAQQDTSTLAQGCFGKVYKVKYGDQWACVKRVPVDCISETDLVREYKVYRKAKHANVVRLLGDPWVKDLKWNIPLEFISGEELETTIFYPHKSKIKLNRFVQASIISGMCAGLTYLHSKDIVHQDIKPDNIMVEHETHRAIIIDLGLAKFFRDGISSARNLGNLAYSAPEILQQHAVRDQRSDVWAMGKVIAELCIGERLLTHTVTPSNIQSILSGNPYRRAVSKMVDSNPATRASMMTVSDKILRAIDEILRELLKLIVPVLDCDCLNHVRCCCKIQHKHTP</sequence>
<dbReference type="PROSITE" id="PS50011">
    <property type="entry name" value="PROTEIN_KINASE_DOM"/>
    <property type="match status" value="1"/>
</dbReference>
<dbReference type="InterPro" id="IPR052751">
    <property type="entry name" value="Plant_MAPKKK"/>
</dbReference>
<evidence type="ECO:0000313" key="3">
    <source>
        <dbReference type="Proteomes" id="UP000823561"/>
    </source>
</evidence>
<dbReference type="AlphaFoldDB" id="A0AAV6GUU1"/>
<evidence type="ECO:0000259" key="1">
    <source>
        <dbReference type="PROSITE" id="PS50011"/>
    </source>
</evidence>
<dbReference type="SUPFAM" id="SSF56112">
    <property type="entry name" value="Protein kinase-like (PK-like)"/>
    <property type="match status" value="1"/>
</dbReference>
<dbReference type="GO" id="GO:0007165">
    <property type="term" value="P:signal transduction"/>
    <property type="evidence" value="ECO:0007669"/>
    <property type="project" value="TreeGrafter"/>
</dbReference>
<comment type="caution">
    <text evidence="2">The sequence shown here is derived from an EMBL/GenBank/DDBJ whole genome shotgun (WGS) entry which is preliminary data.</text>
</comment>
<evidence type="ECO:0000313" key="2">
    <source>
        <dbReference type="EMBL" id="KAG5278898.1"/>
    </source>
</evidence>
<proteinExistence type="predicted"/>
<organism evidence="2 3">
    <name type="scientific">Alosa alosa</name>
    <name type="common">allis shad</name>
    <dbReference type="NCBI Taxonomy" id="278164"/>
    <lineage>
        <taxon>Eukaryota</taxon>
        <taxon>Metazoa</taxon>
        <taxon>Chordata</taxon>
        <taxon>Craniata</taxon>
        <taxon>Vertebrata</taxon>
        <taxon>Euteleostomi</taxon>
        <taxon>Actinopterygii</taxon>
        <taxon>Neopterygii</taxon>
        <taxon>Teleostei</taxon>
        <taxon>Clupei</taxon>
        <taxon>Clupeiformes</taxon>
        <taxon>Clupeoidei</taxon>
        <taxon>Clupeidae</taxon>
        <taxon>Alosa</taxon>
    </lineage>
</organism>
<dbReference type="Proteomes" id="UP000823561">
    <property type="component" value="Chromosome 7"/>
</dbReference>
<dbReference type="GO" id="GO:0005524">
    <property type="term" value="F:ATP binding"/>
    <property type="evidence" value="ECO:0007669"/>
    <property type="project" value="InterPro"/>
</dbReference>
<dbReference type="Pfam" id="PF00069">
    <property type="entry name" value="Pkinase"/>
    <property type="match status" value="1"/>
</dbReference>
<accession>A0AAV6GUU1</accession>
<protein>
    <recommendedName>
        <fullName evidence="1">Protein kinase domain-containing protein</fullName>
    </recommendedName>
</protein>
<dbReference type="PROSITE" id="PS00108">
    <property type="entry name" value="PROTEIN_KINASE_ST"/>
    <property type="match status" value="1"/>
</dbReference>
<dbReference type="PANTHER" id="PTHR48011">
    <property type="entry name" value="CCR4-NOT TRANSCRIPTIONAL COMPLEX SUBUNIT CAF120-RELATED"/>
    <property type="match status" value="1"/>
</dbReference>
<dbReference type="Gene3D" id="1.10.510.10">
    <property type="entry name" value="Transferase(Phosphotransferase) domain 1"/>
    <property type="match status" value="1"/>
</dbReference>
<dbReference type="InterPro" id="IPR008271">
    <property type="entry name" value="Ser/Thr_kinase_AS"/>
</dbReference>
<keyword evidence="3" id="KW-1185">Reference proteome</keyword>
<feature type="domain" description="Protein kinase" evidence="1">
    <location>
        <begin position="39"/>
        <end position="288"/>
    </location>
</feature>
<name>A0AAV6GUU1_9TELE</name>
<reference evidence="2" key="1">
    <citation type="submission" date="2020-10" db="EMBL/GenBank/DDBJ databases">
        <title>Chromosome-scale genome assembly of the Allis shad, Alosa alosa.</title>
        <authorList>
            <person name="Margot Z."/>
            <person name="Christophe K."/>
            <person name="Cabau C."/>
            <person name="Louis A."/>
            <person name="Berthelot C."/>
            <person name="Parey E."/>
            <person name="Roest Crollius H."/>
            <person name="Montfort J."/>
            <person name="Robinson-Rechavi M."/>
            <person name="Bucao C."/>
            <person name="Bouchez O."/>
            <person name="Gislard M."/>
            <person name="Lluch J."/>
            <person name="Milhes M."/>
            <person name="Lampietro C."/>
            <person name="Lopez Roques C."/>
            <person name="Donnadieu C."/>
            <person name="Braasch I."/>
            <person name="Desvignes T."/>
            <person name="Postlethwait J."/>
            <person name="Bobe J."/>
            <person name="Guiguen Y."/>
        </authorList>
    </citation>
    <scope>NUCLEOTIDE SEQUENCE</scope>
    <source>
        <strain evidence="2">M-15738</strain>
        <tissue evidence="2">Blood</tissue>
    </source>
</reference>
<dbReference type="EMBL" id="JADWDJ010000007">
    <property type="protein sequence ID" value="KAG5278898.1"/>
    <property type="molecule type" value="Genomic_DNA"/>
</dbReference>
<dbReference type="InterPro" id="IPR011009">
    <property type="entry name" value="Kinase-like_dom_sf"/>
</dbReference>